<proteinExistence type="inferred from homology"/>
<dbReference type="GO" id="GO:0051301">
    <property type="term" value="P:cell division"/>
    <property type="evidence" value="ECO:0007669"/>
    <property type="project" value="UniProtKB-KW"/>
</dbReference>
<comment type="similarity">
    <text evidence="3">Belongs to the SKA2 family.</text>
</comment>
<dbReference type="InterPro" id="IPR042091">
    <property type="entry name" value="Ska2_N"/>
</dbReference>
<sequence length="150" mass="17052">MDLKNEHHEATEGLVRLLTKANHDLTVVQHRLDTEFQQIYPESANPMKLVSRIKKIQQDLSTLEEQCRELLTAKQDLIDKARTTLVGNRNLVQRMEASMGISPSSDTNDSAFANFNLIIDEWKVQARSKKGDEIDTDVDDVNTLLFSTIV</sequence>
<protein>
    <recommendedName>
        <fullName evidence="13">Protein FAM33A</fullName>
    </recommendedName>
</protein>
<dbReference type="AlphaFoldDB" id="A0AAW1YG99"/>
<organism evidence="16 17">
    <name type="scientific">Rubus argutus</name>
    <name type="common">Southern blackberry</name>
    <dbReference type="NCBI Taxonomy" id="59490"/>
    <lineage>
        <taxon>Eukaryota</taxon>
        <taxon>Viridiplantae</taxon>
        <taxon>Streptophyta</taxon>
        <taxon>Embryophyta</taxon>
        <taxon>Tracheophyta</taxon>
        <taxon>Spermatophyta</taxon>
        <taxon>Magnoliopsida</taxon>
        <taxon>eudicotyledons</taxon>
        <taxon>Gunneridae</taxon>
        <taxon>Pentapetalae</taxon>
        <taxon>rosids</taxon>
        <taxon>fabids</taxon>
        <taxon>Rosales</taxon>
        <taxon>Rosaceae</taxon>
        <taxon>Rosoideae</taxon>
        <taxon>Rosoideae incertae sedis</taxon>
        <taxon>Rubus</taxon>
    </lineage>
</organism>
<keyword evidence="5" id="KW-0963">Cytoplasm</keyword>
<dbReference type="GO" id="GO:0000940">
    <property type="term" value="C:outer kinetochore"/>
    <property type="evidence" value="ECO:0007669"/>
    <property type="project" value="InterPro"/>
</dbReference>
<evidence type="ECO:0000256" key="2">
    <source>
        <dbReference type="ARBA" id="ARBA00004629"/>
    </source>
</evidence>
<dbReference type="Gene3D" id="6.10.250.1380">
    <property type="match status" value="1"/>
</dbReference>
<dbReference type="GO" id="GO:0007059">
    <property type="term" value="P:chromosome segregation"/>
    <property type="evidence" value="ECO:0007669"/>
    <property type="project" value="InterPro"/>
</dbReference>
<dbReference type="GO" id="GO:0005876">
    <property type="term" value="C:spindle microtubule"/>
    <property type="evidence" value="ECO:0007669"/>
    <property type="project" value="InterPro"/>
</dbReference>
<evidence type="ECO:0000256" key="1">
    <source>
        <dbReference type="ARBA" id="ARBA00004186"/>
    </source>
</evidence>
<comment type="caution">
    <text evidence="16">The sequence shown here is derived from an EMBL/GenBank/DDBJ whole genome shotgun (WGS) entry which is preliminary data.</text>
</comment>
<keyword evidence="6" id="KW-0132">Cell division</keyword>
<keyword evidence="10" id="KW-0206">Cytoskeleton</keyword>
<dbReference type="Pfam" id="PF16740">
    <property type="entry name" value="SKA2"/>
    <property type="match status" value="1"/>
</dbReference>
<evidence type="ECO:0000256" key="4">
    <source>
        <dbReference type="ARBA" id="ARBA00022454"/>
    </source>
</evidence>
<reference evidence="16 17" key="1">
    <citation type="journal article" date="2023" name="G3 (Bethesda)">
        <title>A chromosome-length genome assembly and annotation of blackberry (Rubus argutus, cv. 'Hillquist').</title>
        <authorList>
            <person name="Bruna T."/>
            <person name="Aryal R."/>
            <person name="Dudchenko O."/>
            <person name="Sargent D.J."/>
            <person name="Mead D."/>
            <person name="Buti M."/>
            <person name="Cavallini A."/>
            <person name="Hytonen T."/>
            <person name="Andres J."/>
            <person name="Pham M."/>
            <person name="Weisz D."/>
            <person name="Mascagni F."/>
            <person name="Usai G."/>
            <person name="Natali L."/>
            <person name="Bassil N."/>
            <person name="Fernandez G.E."/>
            <person name="Lomsadze A."/>
            <person name="Armour M."/>
            <person name="Olukolu B."/>
            <person name="Poorten T."/>
            <person name="Britton C."/>
            <person name="Davik J."/>
            <person name="Ashrafi H."/>
            <person name="Aiden E.L."/>
            <person name="Borodovsky M."/>
            <person name="Worthington M."/>
        </authorList>
    </citation>
    <scope>NUCLEOTIDE SEQUENCE [LARGE SCALE GENOMIC DNA]</scope>
    <source>
        <strain evidence="16">PI 553951</strain>
    </source>
</reference>
<evidence type="ECO:0000256" key="8">
    <source>
        <dbReference type="ARBA" id="ARBA00022776"/>
    </source>
</evidence>
<evidence type="ECO:0000256" key="11">
    <source>
        <dbReference type="ARBA" id="ARBA00023306"/>
    </source>
</evidence>
<evidence type="ECO:0000256" key="14">
    <source>
        <dbReference type="SAM" id="Coils"/>
    </source>
</evidence>
<evidence type="ECO:0000313" key="16">
    <source>
        <dbReference type="EMBL" id="KAK9947234.1"/>
    </source>
</evidence>
<gene>
    <name evidence="16" type="ORF">M0R45_012666</name>
</gene>
<dbReference type="GO" id="GO:0008017">
    <property type="term" value="F:microtubule binding"/>
    <property type="evidence" value="ECO:0007669"/>
    <property type="project" value="InterPro"/>
</dbReference>
<keyword evidence="12" id="KW-0137">Centromere</keyword>
<keyword evidence="8" id="KW-0498">Mitosis</keyword>
<keyword evidence="4" id="KW-0158">Chromosome</keyword>
<evidence type="ECO:0000256" key="5">
    <source>
        <dbReference type="ARBA" id="ARBA00022490"/>
    </source>
</evidence>
<name>A0AAW1YG99_RUBAR</name>
<evidence type="ECO:0000256" key="10">
    <source>
        <dbReference type="ARBA" id="ARBA00023212"/>
    </source>
</evidence>
<keyword evidence="9" id="KW-0995">Kinetochore</keyword>
<evidence type="ECO:0000313" key="17">
    <source>
        <dbReference type="Proteomes" id="UP001457282"/>
    </source>
</evidence>
<feature type="domain" description="Ska2 N-terminal" evidence="15">
    <location>
        <begin position="8"/>
        <end position="116"/>
    </location>
</feature>
<keyword evidence="11" id="KW-0131">Cell cycle</keyword>
<evidence type="ECO:0000256" key="3">
    <source>
        <dbReference type="ARBA" id="ARBA00010684"/>
    </source>
</evidence>
<accession>A0AAW1YG99</accession>
<evidence type="ECO:0000256" key="12">
    <source>
        <dbReference type="ARBA" id="ARBA00023328"/>
    </source>
</evidence>
<evidence type="ECO:0000256" key="6">
    <source>
        <dbReference type="ARBA" id="ARBA00022618"/>
    </source>
</evidence>
<keyword evidence="17" id="KW-1185">Reference proteome</keyword>
<comment type="subcellular location">
    <subcellularLocation>
        <location evidence="2">Chromosome</location>
        <location evidence="2">Centromere</location>
        <location evidence="2">Kinetochore</location>
    </subcellularLocation>
    <subcellularLocation>
        <location evidence="1">Cytoplasm</location>
        <location evidence="1">Cytoskeleton</location>
        <location evidence="1">Spindle</location>
    </subcellularLocation>
</comment>
<keyword evidence="14" id="KW-0175">Coiled coil</keyword>
<feature type="coiled-coil region" evidence="14">
    <location>
        <begin position="53"/>
        <end position="80"/>
    </location>
</feature>
<evidence type="ECO:0000256" key="9">
    <source>
        <dbReference type="ARBA" id="ARBA00022838"/>
    </source>
</evidence>
<dbReference type="InterPro" id="IPR026762">
    <property type="entry name" value="Ska2"/>
</dbReference>
<dbReference type="GO" id="GO:0000278">
    <property type="term" value="P:mitotic cell cycle"/>
    <property type="evidence" value="ECO:0007669"/>
    <property type="project" value="TreeGrafter"/>
</dbReference>
<dbReference type="PANTHER" id="PTHR32017">
    <property type="entry name" value="SPINDLE AND KINETOCHORE-ASSOCIATED PROTEIN 2"/>
    <property type="match status" value="1"/>
</dbReference>
<dbReference type="EMBL" id="JBEDUW010000002">
    <property type="protein sequence ID" value="KAK9947234.1"/>
    <property type="molecule type" value="Genomic_DNA"/>
</dbReference>
<evidence type="ECO:0000256" key="13">
    <source>
        <dbReference type="ARBA" id="ARBA00029651"/>
    </source>
</evidence>
<dbReference type="Proteomes" id="UP001457282">
    <property type="component" value="Unassembled WGS sequence"/>
</dbReference>
<evidence type="ECO:0000256" key="7">
    <source>
        <dbReference type="ARBA" id="ARBA00022701"/>
    </source>
</evidence>
<dbReference type="PANTHER" id="PTHR32017:SF3">
    <property type="entry name" value="SPINDLE AND KINETOCHORE-ASSOCIATED PROTEIN 2"/>
    <property type="match status" value="1"/>
</dbReference>
<evidence type="ECO:0000259" key="15">
    <source>
        <dbReference type="Pfam" id="PF16740"/>
    </source>
</evidence>
<keyword evidence="7" id="KW-0493">Microtubule</keyword>